<evidence type="ECO:0000313" key="1">
    <source>
        <dbReference type="EMBL" id="CAG8748230.1"/>
    </source>
</evidence>
<sequence>MVWLKKTYKFVGRKNEIDAKLEKSKFIPFWWTLFSWRRNDLSRQKSQKNIPQPLTSQQVNSLLFLSIMSFIPRLIIREIWACIIEYFSPEVPERTYALRILDYFYAPSQSSAITSPY</sequence>
<gene>
    <name evidence="1" type="ORF">RPERSI_LOCUS13901</name>
</gene>
<proteinExistence type="predicted"/>
<dbReference type="EMBL" id="CAJVQC010031357">
    <property type="protein sequence ID" value="CAG8748230.1"/>
    <property type="molecule type" value="Genomic_DNA"/>
</dbReference>
<comment type="caution">
    <text evidence="1">The sequence shown here is derived from an EMBL/GenBank/DDBJ whole genome shotgun (WGS) entry which is preliminary data.</text>
</comment>
<keyword evidence="2" id="KW-1185">Reference proteome</keyword>
<name>A0ACA9QH98_9GLOM</name>
<feature type="non-terminal residue" evidence="1">
    <location>
        <position position="117"/>
    </location>
</feature>
<reference evidence="1" key="1">
    <citation type="submission" date="2021-06" db="EMBL/GenBank/DDBJ databases">
        <authorList>
            <person name="Kallberg Y."/>
            <person name="Tangrot J."/>
            <person name="Rosling A."/>
        </authorList>
    </citation>
    <scope>NUCLEOTIDE SEQUENCE</scope>
    <source>
        <strain evidence="1">MA461A</strain>
    </source>
</reference>
<evidence type="ECO:0000313" key="2">
    <source>
        <dbReference type="Proteomes" id="UP000789920"/>
    </source>
</evidence>
<protein>
    <submittedName>
        <fullName evidence="1">21776_t:CDS:1</fullName>
    </submittedName>
</protein>
<accession>A0ACA9QH98</accession>
<dbReference type="Proteomes" id="UP000789920">
    <property type="component" value="Unassembled WGS sequence"/>
</dbReference>
<organism evidence="1 2">
    <name type="scientific">Racocetra persica</name>
    <dbReference type="NCBI Taxonomy" id="160502"/>
    <lineage>
        <taxon>Eukaryota</taxon>
        <taxon>Fungi</taxon>
        <taxon>Fungi incertae sedis</taxon>
        <taxon>Mucoromycota</taxon>
        <taxon>Glomeromycotina</taxon>
        <taxon>Glomeromycetes</taxon>
        <taxon>Diversisporales</taxon>
        <taxon>Gigasporaceae</taxon>
        <taxon>Racocetra</taxon>
    </lineage>
</organism>